<feature type="compositionally biased region" description="Low complexity" evidence="1">
    <location>
        <begin position="41"/>
        <end position="54"/>
    </location>
</feature>
<gene>
    <name evidence="2" type="ORF">AVDCRST_MAG45-2261</name>
</gene>
<feature type="non-terminal residue" evidence="2">
    <location>
        <position position="78"/>
    </location>
</feature>
<name>A0A6J4T9F4_9ACTN</name>
<reference evidence="2" key="1">
    <citation type="submission" date="2020-02" db="EMBL/GenBank/DDBJ databases">
        <authorList>
            <person name="Meier V. D."/>
        </authorList>
    </citation>
    <scope>NUCLEOTIDE SEQUENCE</scope>
    <source>
        <strain evidence="2">AVDCRST_MAG45</strain>
    </source>
</reference>
<protein>
    <submittedName>
        <fullName evidence="2">Uncharacterized protein</fullName>
    </submittedName>
</protein>
<evidence type="ECO:0000313" key="2">
    <source>
        <dbReference type="EMBL" id="CAA9516942.1"/>
    </source>
</evidence>
<feature type="region of interest" description="Disordered" evidence="1">
    <location>
        <begin position="1"/>
        <end position="78"/>
    </location>
</feature>
<feature type="compositionally biased region" description="Low complexity" evidence="1">
    <location>
        <begin position="22"/>
        <end position="33"/>
    </location>
</feature>
<dbReference type="EMBL" id="CADCVU010000193">
    <property type="protein sequence ID" value="CAA9516942.1"/>
    <property type="molecule type" value="Genomic_DNA"/>
</dbReference>
<dbReference type="AlphaFoldDB" id="A0A6J4T9F4"/>
<proteinExistence type="predicted"/>
<feature type="non-terminal residue" evidence="2">
    <location>
        <position position="1"/>
    </location>
</feature>
<organism evidence="2">
    <name type="scientific">uncultured Solirubrobacterales bacterium</name>
    <dbReference type="NCBI Taxonomy" id="768556"/>
    <lineage>
        <taxon>Bacteria</taxon>
        <taxon>Bacillati</taxon>
        <taxon>Actinomycetota</taxon>
        <taxon>Thermoleophilia</taxon>
        <taxon>Solirubrobacterales</taxon>
        <taxon>environmental samples</taxon>
    </lineage>
</organism>
<feature type="compositionally biased region" description="Low complexity" evidence="1">
    <location>
        <begin position="1"/>
        <end position="14"/>
    </location>
</feature>
<sequence length="78" mass="8206">CRCEPSSPTPRTTTPSPPSPRPLVSRPSVRSSRAACGPTCSRRSSTSTRSARPSWWPVTTGPPATSPPTCAPFSVLGR</sequence>
<evidence type="ECO:0000256" key="1">
    <source>
        <dbReference type="SAM" id="MobiDB-lite"/>
    </source>
</evidence>
<accession>A0A6J4T9F4</accession>